<feature type="transmembrane region" description="Helical" evidence="1">
    <location>
        <begin position="267"/>
        <end position="287"/>
    </location>
</feature>
<keyword evidence="1" id="KW-1133">Transmembrane helix</keyword>
<evidence type="ECO:0000256" key="1">
    <source>
        <dbReference type="SAM" id="Phobius"/>
    </source>
</evidence>
<organism evidence="3">
    <name type="scientific">Ditylum brightwellii</name>
    <dbReference type="NCBI Taxonomy" id="49249"/>
    <lineage>
        <taxon>Eukaryota</taxon>
        <taxon>Sar</taxon>
        <taxon>Stramenopiles</taxon>
        <taxon>Ochrophyta</taxon>
        <taxon>Bacillariophyta</taxon>
        <taxon>Mediophyceae</taxon>
        <taxon>Lithodesmiophycidae</taxon>
        <taxon>Lithodesmiales</taxon>
        <taxon>Lithodesmiaceae</taxon>
        <taxon>Ditylum</taxon>
    </lineage>
</organism>
<dbReference type="PANTHER" id="PTHR36978">
    <property type="entry name" value="P-LOOP CONTAINING NUCLEOTIDE TRIPHOSPHATE HYDROLASE"/>
    <property type="match status" value="1"/>
</dbReference>
<proteinExistence type="predicted"/>
<gene>
    <name evidence="3" type="ORF">DBRI00130_LOCUS42550</name>
</gene>
<evidence type="ECO:0008006" key="4">
    <source>
        <dbReference type="Google" id="ProtNLM"/>
    </source>
</evidence>
<feature type="signal peptide" evidence="2">
    <location>
        <begin position="1"/>
        <end position="26"/>
    </location>
</feature>
<dbReference type="AlphaFoldDB" id="A0A7S4T4Z4"/>
<dbReference type="EMBL" id="HBNS01059184">
    <property type="protein sequence ID" value="CAE4664993.1"/>
    <property type="molecule type" value="Transcribed_RNA"/>
</dbReference>
<reference evidence="3" key="1">
    <citation type="submission" date="2021-01" db="EMBL/GenBank/DDBJ databases">
        <authorList>
            <person name="Corre E."/>
            <person name="Pelletier E."/>
            <person name="Niang G."/>
            <person name="Scheremetjew M."/>
            <person name="Finn R."/>
            <person name="Kale V."/>
            <person name="Holt S."/>
            <person name="Cochrane G."/>
            <person name="Meng A."/>
            <person name="Brown T."/>
            <person name="Cohen L."/>
        </authorList>
    </citation>
    <scope>NUCLEOTIDE SEQUENCE</scope>
    <source>
        <strain evidence="3">GSO104</strain>
    </source>
</reference>
<accession>A0A7S4T4Z4</accession>
<dbReference type="InterPro" id="IPR040632">
    <property type="entry name" value="Sulfotransfer_4"/>
</dbReference>
<protein>
    <recommendedName>
        <fullName evidence="4">Sulfotransferase domain-containing protein</fullName>
    </recommendedName>
</protein>
<evidence type="ECO:0000256" key="2">
    <source>
        <dbReference type="SAM" id="SignalP"/>
    </source>
</evidence>
<name>A0A7S4T4Z4_9STRA</name>
<feature type="chain" id="PRO_5030633627" description="Sulfotransferase domain-containing protein" evidence="2">
    <location>
        <begin position="27"/>
        <end position="300"/>
    </location>
</feature>
<evidence type="ECO:0000313" key="3">
    <source>
        <dbReference type="EMBL" id="CAE4664993.1"/>
    </source>
</evidence>
<keyword evidence="2" id="KW-0732">Signal</keyword>
<keyword evidence="1" id="KW-0472">Membrane</keyword>
<dbReference type="PANTHER" id="PTHR36978:SF4">
    <property type="entry name" value="P-LOOP CONTAINING NUCLEOSIDE TRIPHOSPHATE HYDROLASE PROTEIN"/>
    <property type="match status" value="1"/>
</dbReference>
<sequence length="300" mass="33958">MSMRLLTPQFLFIVISMLAIASMSTATPDDVTGDHQPLKVIYAGFGRCGTMSLSEALTRLGYKATHGSITAKNLKGSHAELGNALMAGDVEQILSATSQLGYNATTTSNNIFWLEMMERTPDAKIIFMTRDFDSWFDSLLLLLIEMGSLSRFPLKFIPSIYSVSRYTVELTKRTFESEYNIDQIKEIVKNPNGALTRKAYKKLYDDYISNMERILAEQPNRSFLFHKEDGYPSLCQFLEISDEDCPNDDEPFPHSNNASNVKKQGKMFRIMEVVAYALLFVIMKLSFSFGPKKHGKKKNE</sequence>
<dbReference type="InterPro" id="IPR027417">
    <property type="entry name" value="P-loop_NTPase"/>
</dbReference>
<dbReference type="Gene3D" id="3.40.50.300">
    <property type="entry name" value="P-loop containing nucleotide triphosphate hydrolases"/>
    <property type="match status" value="1"/>
</dbReference>
<keyword evidence="1" id="KW-0812">Transmembrane</keyword>
<dbReference type="Pfam" id="PF17784">
    <property type="entry name" value="Sulfotransfer_4"/>
    <property type="match status" value="1"/>
</dbReference>
<dbReference type="SUPFAM" id="SSF52540">
    <property type="entry name" value="P-loop containing nucleoside triphosphate hydrolases"/>
    <property type="match status" value="1"/>
</dbReference>